<keyword evidence="3" id="KW-1185">Reference proteome</keyword>
<evidence type="ECO:0000313" key="2">
    <source>
        <dbReference type="EMBL" id="GFT16765.1"/>
    </source>
</evidence>
<dbReference type="Proteomes" id="UP000887013">
    <property type="component" value="Unassembled WGS sequence"/>
</dbReference>
<sequence length="105" mass="11745">MGIFLRLEVQADACVAIGWLEEYSDAAMAALEGVYFSIYMDIKYSVMIGFLGSSVLIGLPFHMLALADLEDTVNDIMMESIRNNFAHEDDSEDVDSYSEDSLQIF</sequence>
<feature type="transmembrane region" description="Helical" evidence="1">
    <location>
        <begin position="44"/>
        <end position="67"/>
    </location>
</feature>
<protein>
    <submittedName>
        <fullName evidence="2">Uncharacterized protein</fullName>
    </submittedName>
</protein>
<reference evidence="2" key="1">
    <citation type="submission" date="2020-08" db="EMBL/GenBank/DDBJ databases">
        <title>Multicomponent nature underlies the extraordinary mechanical properties of spider dragline silk.</title>
        <authorList>
            <person name="Kono N."/>
            <person name="Nakamura H."/>
            <person name="Mori M."/>
            <person name="Yoshida Y."/>
            <person name="Ohtoshi R."/>
            <person name="Malay A.D."/>
            <person name="Moran D.A.P."/>
            <person name="Tomita M."/>
            <person name="Numata K."/>
            <person name="Arakawa K."/>
        </authorList>
    </citation>
    <scope>NUCLEOTIDE SEQUENCE</scope>
</reference>
<dbReference type="EMBL" id="BMAW01104885">
    <property type="protein sequence ID" value="GFT16765.1"/>
    <property type="molecule type" value="Genomic_DNA"/>
</dbReference>
<organism evidence="2 3">
    <name type="scientific">Nephila pilipes</name>
    <name type="common">Giant wood spider</name>
    <name type="synonym">Nephila maculata</name>
    <dbReference type="NCBI Taxonomy" id="299642"/>
    <lineage>
        <taxon>Eukaryota</taxon>
        <taxon>Metazoa</taxon>
        <taxon>Ecdysozoa</taxon>
        <taxon>Arthropoda</taxon>
        <taxon>Chelicerata</taxon>
        <taxon>Arachnida</taxon>
        <taxon>Araneae</taxon>
        <taxon>Araneomorphae</taxon>
        <taxon>Entelegynae</taxon>
        <taxon>Araneoidea</taxon>
        <taxon>Nephilidae</taxon>
        <taxon>Nephila</taxon>
    </lineage>
</organism>
<keyword evidence="1" id="KW-0472">Membrane</keyword>
<dbReference type="AlphaFoldDB" id="A0A8X6NJJ3"/>
<evidence type="ECO:0000313" key="3">
    <source>
        <dbReference type="Proteomes" id="UP000887013"/>
    </source>
</evidence>
<comment type="caution">
    <text evidence="2">The sequence shown here is derived from an EMBL/GenBank/DDBJ whole genome shotgun (WGS) entry which is preliminary data.</text>
</comment>
<name>A0A8X6NJJ3_NEPPI</name>
<accession>A0A8X6NJJ3</accession>
<proteinExistence type="predicted"/>
<keyword evidence="1" id="KW-0812">Transmembrane</keyword>
<dbReference type="OrthoDB" id="6431576at2759"/>
<gene>
    <name evidence="2" type="primary">NCL1_28773</name>
    <name evidence="2" type="ORF">NPIL_465281</name>
</gene>
<keyword evidence="1" id="KW-1133">Transmembrane helix</keyword>
<evidence type="ECO:0000256" key="1">
    <source>
        <dbReference type="SAM" id="Phobius"/>
    </source>
</evidence>